<accession>A0ABW1UYJ9</accession>
<evidence type="ECO:0000256" key="6">
    <source>
        <dbReference type="ARBA" id="ARBA00011893"/>
    </source>
</evidence>
<evidence type="ECO:0000256" key="2">
    <source>
        <dbReference type="ARBA" id="ARBA00003968"/>
    </source>
</evidence>
<organism evidence="13 14">
    <name type="scientific">Paenibacillus septentrionalis</name>
    <dbReference type="NCBI Taxonomy" id="429342"/>
    <lineage>
        <taxon>Bacteria</taxon>
        <taxon>Bacillati</taxon>
        <taxon>Bacillota</taxon>
        <taxon>Bacilli</taxon>
        <taxon>Bacillales</taxon>
        <taxon>Paenibacillaceae</taxon>
        <taxon>Paenibacillus</taxon>
    </lineage>
</organism>
<proteinExistence type="inferred from homology"/>
<dbReference type="InterPro" id="IPR050054">
    <property type="entry name" value="UPRTase/APRTase"/>
</dbReference>
<evidence type="ECO:0000256" key="10">
    <source>
        <dbReference type="ARBA" id="ARBA00022726"/>
    </source>
</evidence>
<feature type="domain" description="Phosphoribosyltransferase" evidence="12">
    <location>
        <begin position="31"/>
        <end position="164"/>
    </location>
</feature>
<dbReference type="InterPro" id="IPR000836">
    <property type="entry name" value="PRTase_dom"/>
</dbReference>
<dbReference type="NCBIfam" id="NF002634">
    <property type="entry name" value="PRK02304.1-3"/>
    <property type="match status" value="1"/>
</dbReference>
<evidence type="ECO:0000256" key="3">
    <source>
        <dbReference type="ARBA" id="ARBA00004496"/>
    </source>
</evidence>
<evidence type="ECO:0000256" key="4">
    <source>
        <dbReference type="ARBA" id="ARBA00004659"/>
    </source>
</evidence>
<comment type="function">
    <text evidence="2 11">Catalyzes a salvage reaction resulting in the formation of AMP, that is energically less costly than de novo synthesis.</text>
</comment>
<protein>
    <recommendedName>
        <fullName evidence="6 11">Adenine phosphoribosyltransferase</fullName>
        <shortName evidence="11">APRT</shortName>
        <ecNumber evidence="6 11">2.4.2.7</ecNumber>
    </recommendedName>
</protein>
<sequence>MTNSTVNFKDYIRVIEDFPTPGISFKDITTLLKDGEAYKAAIQALKKQVEHYNIDVIAGPEARGFVIGAPLALELGVGFVPVRKSGKLPSKTISASYSLEYGTDQLAMHEDAIKPGQRVLIADDLLATGGTIATVVDLVKQLGGEVVGTAFLIELEELQGRKKFEGIDVQSLVTY</sequence>
<reference evidence="14" key="1">
    <citation type="journal article" date="2019" name="Int. J. Syst. Evol. Microbiol.">
        <title>The Global Catalogue of Microorganisms (GCM) 10K type strain sequencing project: providing services to taxonomists for standard genome sequencing and annotation.</title>
        <authorList>
            <consortium name="The Broad Institute Genomics Platform"/>
            <consortium name="The Broad Institute Genome Sequencing Center for Infectious Disease"/>
            <person name="Wu L."/>
            <person name="Ma J."/>
        </authorList>
    </citation>
    <scope>NUCLEOTIDE SEQUENCE [LARGE SCALE GENOMIC DNA]</scope>
    <source>
        <strain evidence="14">PCU 280</strain>
    </source>
</reference>
<dbReference type="CDD" id="cd06223">
    <property type="entry name" value="PRTases_typeI"/>
    <property type="match status" value="1"/>
</dbReference>
<comment type="subunit">
    <text evidence="11">Homodimer.</text>
</comment>
<keyword evidence="8 11" id="KW-0328">Glycosyltransferase</keyword>
<dbReference type="NCBIfam" id="TIGR01090">
    <property type="entry name" value="apt"/>
    <property type="match status" value="1"/>
</dbReference>
<dbReference type="GO" id="GO:0003999">
    <property type="term" value="F:adenine phosphoribosyltransferase activity"/>
    <property type="evidence" value="ECO:0007669"/>
    <property type="project" value="UniProtKB-EC"/>
</dbReference>
<evidence type="ECO:0000256" key="9">
    <source>
        <dbReference type="ARBA" id="ARBA00022679"/>
    </source>
</evidence>
<dbReference type="PANTHER" id="PTHR32315:SF3">
    <property type="entry name" value="ADENINE PHOSPHORIBOSYLTRANSFERASE"/>
    <property type="match status" value="1"/>
</dbReference>
<dbReference type="InterPro" id="IPR005764">
    <property type="entry name" value="Ade_phspho_trans"/>
</dbReference>
<dbReference type="PANTHER" id="PTHR32315">
    <property type="entry name" value="ADENINE PHOSPHORIBOSYLTRANSFERASE"/>
    <property type="match status" value="1"/>
</dbReference>
<evidence type="ECO:0000313" key="14">
    <source>
        <dbReference type="Proteomes" id="UP001596233"/>
    </source>
</evidence>
<evidence type="ECO:0000256" key="5">
    <source>
        <dbReference type="ARBA" id="ARBA00008391"/>
    </source>
</evidence>
<dbReference type="RefSeq" id="WP_379230902.1">
    <property type="nucleotide sequence ID" value="NZ_JBHSTE010000001.1"/>
</dbReference>
<evidence type="ECO:0000259" key="12">
    <source>
        <dbReference type="Pfam" id="PF00156"/>
    </source>
</evidence>
<evidence type="ECO:0000256" key="7">
    <source>
        <dbReference type="ARBA" id="ARBA00022490"/>
    </source>
</evidence>
<gene>
    <name evidence="11" type="primary">apt</name>
    <name evidence="13" type="ORF">ACFP56_02840</name>
</gene>
<dbReference type="Proteomes" id="UP001596233">
    <property type="component" value="Unassembled WGS sequence"/>
</dbReference>
<comment type="catalytic activity">
    <reaction evidence="1 11">
        <text>AMP + diphosphate = 5-phospho-alpha-D-ribose 1-diphosphate + adenine</text>
        <dbReference type="Rhea" id="RHEA:16609"/>
        <dbReference type="ChEBI" id="CHEBI:16708"/>
        <dbReference type="ChEBI" id="CHEBI:33019"/>
        <dbReference type="ChEBI" id="CHEBI:58017"/>
        <dbReference type="ChEBI" id="CHEBI:456215"/>
        <dbReference type="EC" id="2.4.2.7"/>
    </reaction>
</comment>
<evidence type="ECO:0000256" key="1">
    <source>
        <dbReference type="ARBA" id="ARBA00000868"/>
    </source>
</evidence>
<dbReference type="SUPFAM" id="SSF53271">
    <property type="entry name" value="PRTase-like"/>
    <property type="match status" value="1"/>
</dbReference>
<dbReference type="Gene3D" id="3.40.50.2020">
    <property type="match status" value="1"/>
</dbReference>
<comment type="pathway">
    <text evidence="4 11">Purine metabolism; AMP biosynthesis via salvage pathway; AMP from adenine: step 1/1.</text>
</comment>
<comment type="similarity">
    <text evidence="5 11">Belongs to the purine/pyrimidine phosphoribosyltransferase family.</text>
</comment>
<dbReference type="NCBIfam" id="NF002633">
    <property type="entry name" value="PRK02304.1-2"/>
    <property type="match status" value="1"/>
</dbReference>
<dbReference type="HAMAP" id="MF_00004">
    <property type="entry name" value="Aden_phosphoribosyltr"/>
    <property type="match status" value="1"/>
</dbReference>
<dbReference type="EC" id="2.4.2.7" evidence="6 11"/>
<keyword evidence="7 11" id="KW-0963">Cytoplasm</keyword>
<comment type="caution">
    <text evidence="13">The sequence shown here is derived from an EMBL/GenBank/DDBJ whole genome shotgun (WGS) entry which is preliminary data.</text>
</comment>
<comment type="subcellular location">
    <subcellularLocation>
        <location evidence="3 11">Cytoplasm</location>
    </subcellularLocation>
</comment>
<evidence type="ECO:0000313" key="13">
    <source>
        <dbReference type="EMBL" id="MFC6331544.1"/>
    </source>
</evidence>
<dbReference type="EMBL" id="JBHSTE010000001">
    <property type="protein sequence ID" value="MFC6331544.1"/>
    <property type="molecule type" value="Genomic_DNA"/>
</dbReference>
<keyword evidence="9 11" id="KW-0808">Transferase</keyword>
<dbReference type="NCBIfam" id="NF002636">
    <property type="entry name" value="PRK02304.1-5"/>
    <property type="match status" value="1"/>
</dbReference>
<evidence type="ECO:0000256" key="11">
    <source>
        <dbReference type="HAMAP-Rule" id="MF_00004"/>
    </source>
</evidence>
<evidence type="ECO:0000256" key="8">
    <source>
        <dbReference type="ARBA" id="ARBA00022676"/>
    </source>
</evidence>
<dbReference type="Pfam" id="PF00156">
    <property type="entry name" value="Pribosyltran"/>
    <property type="match status" value="1"/>
</dbReference>
<name>A0ABW1UYJ9_9BACL</name>
<keyword evidence="14" id="KW-1185">Reference proteome</keyword>
<dbReference type="InterPro" id="IPR029057">
    <property type="entry name" value="PRTase-like"/>
</dbReference>
<keyword evidence="10 11" id="KW-0660">Purine salvage</keyword>